<feature type="transmembrane region" description="Helical" evidence="1">
    <location>
        <begin position="105"/>
        <end position="127"/>
    </location>
</feature>
<keyword evidence="1" id="KW-1133">Transmembrane helix</keyword>
<gene>
    <name evidence="2" type="ORF">C0W27_04170</name>
</gene>
<feature type="transmembrane region" description="Helical" evidence="1">
    <location>
        <begin position="12"/>
        <end position="30"/>
    </location>
</feature>
<name>A0ABX5H8P2_PHOAN</name>
<reference evidence="2 3" key="1">
    <citation type="submission" date="2018-01" db="EMBL/GenBank/DDBJ databases">
        <title>Whole genome sequencing of Histamine producing bacteria.</title>
        <authorList>
            <person name="Butler K."/>
        </authorList>
    </citation>
    <scope>NUCLEOTIDE SEQUENCE [LARGE SCALE GENOMIC DNA]</scope>
    <source>
        <strain evidence="2 3">A6-1</strain>
    </source>
</reference>
<evidence type="ECO:0000313" key="3">
    <source>
        <dbReference type="Proteomes" id="UP000240989"/>
    </source>
</evidence>
<dbReference type="EMBL" id="PYOU01000002">
    <property type="protein sequence ID" value="PSX12390.1"/>
    <property type="molecule type" value="Genomic_DNA"/>
</dbReference>
<dbReference type="RefSeq" id="WP_045153364.1">
    <property type="nucleotide sequence ID" value="NZ_JZSW01000012.1"/>
</dbReference>
<organism evidence="2 3">
    <name type="scientific">Photobacterium angustum</name>
    <dbReference type="NCBI Taxonomy" id="661"/>
    <lineage>
        <taxon>Bacteria</taxon>
        <taxon>Pseudomonadati</taxon>
        <taxon>Pseudomonadota</taxon>
        <taxon>Gammaproteobacteria</taxon>
        <taxon>Vibrionales</taxon>
        <taxon>Vibrionaceae</taxon>
        <taxon>Photobacterium</taxon>
    </lineage>
</organism>
<feature type="transmembrane region" description="Helical" evidence="1">
    <location>
        <begin position="42"/>
        <end position="61"/>
    </location>
</feature>
<keyword evidence="1" id="KW-0812">Transmembrane</keyword>
<proteinExistence type="predicted"/>
<comment type="caution">
    <text evidence="2">The sequence shown here is derived from an EMBL/GenBank/DDBJ whole genome shotgun (WGS) entry which is preliminary data.</text>
</comment>
<dbReference type="Proteomes" id="UP000240989">
    <property type="component" value="Unassembled WGS sequence"/>
</dbReference>
<sequence length="136" mass="15129">MNKLYTPVQVGIGTYIGGPFAAMYFLKGNFDVLDKPELSKKVIVVGIAFSIVLFAALPFIPESLPNNVIPIMYLVPVLLMMKNHHLTKKEILESELYDFHSSWKVLGVSLLWMILFFIIAIGVMLGLEGMGLITIA</sequence>
<protein>
    <submittedName>
        <fullName evidence="2">Uncharacterized protein</fullName>
    </submittedName>
</protein>
<evidence type="ECO:0000313" key="2">
    <source>
        <dbReference type="EMBL" id="PSX12390.1"/>
    </source>
</evidence>
<evidence type="ECO:0000256" key="1">
    <source>
        <dbReference type="SAM" id="Phobius"/>
    </source>
</evidence>
<keyword evidence="3" id="KW-1185">Reference proteome</keyword>
<keyword evidence="1" id="KW-0472">Membrane</keyword>
<accession>A0ABX5H8P2</accession>